<dbReference type="Gene3D" id="3.90.660.20">
    <property type="entry name" value="Protoporphyrinogen oxidase, mitochondrial, domain 2"/>
    <property type="match status" value="1"/>
</dbReference>
<feature type="domain" description="Amine oxidase" evidence="1">
    <location>
        <begin position="26"/>
        <end position="442"/>
    </location>
</feature>
<evidence type="ECO:0000259" key="1">
    <source>
        <dbReference type="Pfam" id="PF01593"/>
    </source>
</evidence>
<accession>A0A496PM59</accession>
<proteinExistence type="predicted"/>
<sequence length="474" mass="47829">MSALRRPNTAPAATDTPLAVVIGGGISGLVAARELALTGHRVVVAEAGALGGRVTAHTVDSLVLDAGAESFATRNPSVSRLARELGLDVVLPSESPAWLHAGPGRDIPLPRTGIFGIPGDPLAADVVAALGRPGAERAAEDLDLPVDPSLLKGNVSLGHLVRERLGQAALDTLVAPVVSGVHSADPDVLDADAIAPGLRAALAREGSLCRAAASLRAAAPAGSAVAGLDGGMNTLTTALLEDLRERGVTLLDHTVIDTVELAEGIWHVASGTDTLEADRLVVATDGPTAVDLLAGSVPGLAALRPAKGAGVTLVTLVVDQPVLDEAPRGTGVLVAPDATDVVAKALTHSTAKWPWLAREAGPGRHAVRLSYGRTTDAAARMADAKDAVLTKQAIADAAVLLGVPLSSADVLGSDVIRHPGALPMATEGHRALLDAAAVLLRGVEHLDVIGAWRSGTGLTPIVAATRAQLGISAS</sequence>
<organism evidence="2 3">
    <name type="scientific">Galactobacter caseinivorans</name>
    <dbReference type="NCBI Taxonomy" id="2676123"/>
    <lineage>
        <taxon>Bacteria</taxon>
        <taxon>Bacillati</taxon>
        <taxon>Actinomycetota</taxon>
        <taxon>Actinomycetes</taxon>
        <taxon>Micrococcales</taxon>
        <taxon>Micrococcaceae</taxon>
        <taxon>Galactobacter</taxon>
    </lineage>
</organism>
<protein>
    <submittedName>
        <fullName evidence="2">FAD-dependent oxidoreductase</fullName>
    </submittedName>
</protein>
<dbReference type="InterPro" id="IPR050464">
    <property type="entry name" value="Zeta_carotene_desat/Oxidored"/>
</dbReference>
<dbReference type="PANTHER" id="PTHR42923:SF3">
    <property type="entry name" value="PROTOPORPHYRINOGEN OXIDASE"/>
    <property type="match status" value="1"/>
</dbReference>
<dbReference type="PANTHER" id="PTHR42923">
    <property type="entry name" value="PROTOPORPHYRINOGEN OXIDASE"/>
    <property type="match status" value="1"/>
</dbReference>
<dbReference type="GO" id="GO:0016491">
    <property type="term" value="F:oxidoreductase activity"/>
    <property type="evidence" value="ECO:0007669"/>
    <property type="project" value="InterPro"/>
</dbReference>
<dbReference type="Gene3D" id="1.10.3110.10">
    <property type="entry name" value="protoporphyrinogen ix oxidase, domain 3"/>
    <property type="match status" value="1"/>
</dbReference>
<dbReference type="EMBL" id="QQXL01000001">
    <property type="protein sequence ID" value="RKW71607.1"/>
    <property type="molecule type" value="Genomic_DNA"/>
</dbReference>
<dbReference type="SUPFAM" id="SSF54373">
    <property type="entry name" value="FAD-linked reductases, C-terminal domain"/>
    <property type="match status" value="1"/>
</dbReference>
<dbReference type="Pfam" id="PF01593">
    <property type="entry name" value="Amino_oxidase"/>
    <property type="match status" value="1"/>
</dbReference>
<dbReference type="SUPFAM" id="SSF51905">
    <property type="entry name" value="FAD/NAD(P)-binding domain"/>
    <property type="match status" value="1"/>
</dbReference>
<comment type="caution">
    <text evidence="2">The sequence shown here is derived from an EMBL/GenBank/DDBJ whole genome shotgun (WGS) entry which is preliminary data.</text>
</comment>
<dbReference type="RefSeq" id="WP_121483870.1">
    <property type="nucleotide sequence ID" value="NZ_QQXL01000001.1"/>
</dbReference>
<dbReference type="InterPro" id="IPR036188">
    <property type="entry name" value="FAD/NAD-bd_sf"/>
</dbReference>
<dbReference type="InterPro" id="IPR002937">
    <property type="entry name" value="Amino_oxidase"/>
</dbReference>
<dbReference type="Gene3D" id="3.50.50.60">
    <property type="entry name" value="FAD/NAD(P)-binding domain"/>
    <property type="match status" value="1"/>
</dbReference>
<evidence type="ECO:0000313" key="2">
    <source>
        <dbReference type="EMBL" id="RKW71607.1"/>
    </source>
</evidence>
<reference evidence="2 3" key="1">
    <citation type="submission" date="2018-07" db="EMBL/GenBank/DDBJ databases">
        <title>Arthrobacter sp. nov., isolated from raw cow's milk with high bacterial count.</title>
        <authorList>
            <person name="Hahne J."/>
            <person name="Isele D."/>
            <person name="Lipski A."/>
        </authorList>
    </citation>
    <scope>NUCLEOTIDE SEQUENCE [LARGE SCALE GENOMIC DNA]</scope>
    <source>
        <strain evidence="2 3">JZ R-183</strain>
    </source>
</reference>
<dbReference type="Proteomes" id="UP000273119">
    <property type="component" value="Unassembled WGS sequence"/>
</dbReference>
<keyword evidence="3" id="KW-1185">Reference proteome</keyword>
<name>A0A496PM59_9MICC</name>
<gene>
    <name evidence="2" type="ORF">DWQ67_01830</name>
</gene>
<dbReference type="AlphaFoldDB" id="A0A496PM59"/>
<evidence type="ECO:0000313" key="3">
    <source>
        <dbReference type="Proteomes" id="UP000273119"/>
    </source>
</evidence>